<reference evidence="9" key="2">
    <citation type="submission" date="2025-08" db="UniProtKB">
        <authorList>
            <consortium name="Ensembl"/>
        </authorList>
    </citation>
    <scope>IDENTIFICATION</scope>
</reference>
<keyword evidence="4 8" id="KW-0479">Metal-binding</keyword>
<protein>
    <recommendedName>
        <fullName evidence="2 8">Xylose isomerase</fullName>
        <ecNumber evidence="2 8">5.3.1.5</ecNumber>
    </recommendedName>
</protein>
<keyword evidence="10" id="KW-1185">Reference proteome</keyword>
<dbReference type="PANTHER" id="PTHR48408:SF1">
    <property type="entry name" value="XYLOSE ISOMERASE"/>
    <property type="match status" value="1"/>
</dbReference>
<sequence>MSSFAPASEKAESSKLAALVTTYPLDIKKIPFNPTAKVDDVLSFRYYNESEIIMEKPMHEWLRFSVCYWHTFRGTGADPFGFPTLVRPWDDGTDSIENAERRMRVAFDFMSKLGVKYWTFHDRDIAPEGKTLAETNSNLDRLVELASQLQSETGIKLLWNTCNLFAHPRYSNGAATNADAHVVAYAAAQVKKSLEIGKKLGAENFVFWGGREGYHTLLNTNVRQELDNMANFFKMVVAYKKKIGFTGQFLIEPKPKEPSKHQYDYDAMTVIAFLKTYDLDKDFKLNIEPNHTTLAGHCHEHDVVMASAYNMLGSIDSNTGSPDLGWDTDQFPMDVKNAAMIMQTVLQQGGLAPGGLNFDCKVRRESSDVIDMMIAHVGAMDCFARGLRVAAQICHDGLLENMKRERYLSFANGLGDKIRRGIATLEECDAYVNENGEPTKISGRQEMFESVLNRYL</sequence>
<keyword evidence="3 8" id="KW-0859">Xylose metabolism</keyword>
<dbReference type="GeneTree" id="ENSGT00390000017094"/>
<dbReference type="EC" id="5.3.1.5" evidence="2 8"/>
<dbReference type="GO" id="GO:0046872">
    <property type="term" value="F:metal ion binding"/>
    <property type="evidence" value="ECO:0007669"/>
    <property type="project" value="UniProtKB-KW"/>
</dbReference>
<dbReference type="NCBIfam" id="TIGR02630">
    <property type="entry name" value="xylose_isom_A"/>
    <property type="match status" value="1"/>
</dbReference>
<keyword evidence="5 8" id="KW-0413">Isomerase</keyword>
<dbReference type="InParanoid" id="H2ZCM4"/>
<evidence type="ECO:0000256" key="1">
    <source>
        <dbReference type="ARBA" id="ARBA00005765"/>
    </source>
</evidence>
<comment type="catalytic activity">
    <reaction evidence="7 8">
        <text>alpha-D-xylose = alpha-D-xylulofuranose</text>
        <dbReference type="Rhea" id="RHEA:22816"/>
        <dbReference type="ChEBI" id="CHEBI:28518"/>
        <dbReference type="ChEBI" id="CHEBI:188998"/>
        <dbReference type="EC" id="5.3.1.5"/>
    </reaction>
</comment>
<dbReference type="eggNOG" id="ENOG502QRMS">
    <property type="taxonomic scope" value="Eukaryota"/>
</dbReference>
<evidence type="ECO:0000313" key="9">
    <source>
        <dbReference type="Ensembl" id="ENSCSAVP00000015340.1"/>
    </source>
</evidence>
<dbReference type="SUPFAM" id="SSF51658">
    <property type="entry name" value="Xylose isomerase-like"/>
    <property type="match status" value="1"/>
</dbReference>
<evidence type="ECO:0000256" key="6">
    <source>
        <dbReference type="ARBA" id="ARBA00023277"/>
    </source>
</evidence>
<dbReference type="PROSITE" id="PS51415">
    <property type="entry name" value="XYLOSE_ISOMERASE"/>
    <property type="match status" value="1"/>
</dbReference>
<reference evidence="10" key="1">
    <citation type="submission" date="2003-08" db="EMBL/GenBank/DDBJ databases">
        <authorList>
            <person name="Birren B."/>
            <person name="Nusbaum C."/>
            <person name="Abebe A."/>
            <person name="Abouelleil A."/>
            <person name="Adekoya E."/>
            <person name="Ait-zahra M."/>
            <person name="Allen N."/>
            <person name="Allen T."/>
            <person name="An P."/>
            <person name="Anderson M."/>
            <person name="Anderson S."/>
            <person name="Arachchi H."/>
            <person name="Armbruster J."/>
            <person name="Bachantsang P."/>
            <person name="Baldwin J."/>
            <person name="Barry A."/>
            <person name="Bayul T."/>
            <person name="Blitshsteyn B."/>
            <person name="Bloom T."/>
            <person name="Blye J."/>
            <person name="Boguslavskiy L."/>
            <person name="Borowsky M."/>
            <person name="Boukhgalter B."/>
            <person name="Brunache A."/>
            <person name="Butler J."/>
            <person name="Calixte N."/>
            <person name="Calvo S."/>
            <person name="Camarata J."/>
            <person name="Campo K."/>
            <person name="Chang J."/>
            <person name="Cheshatsang Y."/>
            <person name="Citroen M."/>
            <person name="Collymore A."/>
            <person name="Considine T."/>
            <person name="Cook A."/>
            <person name="Cooke P."/>
            <person name="Corum B."/>
            <person name="Cuomo C."/>
            <person name="David R."/>
            <person name="Dawoe T."/>
            <person name="Degray S."/>
            <person name="Dodge S."/>
            <person name="Dooley K."/>
            <person name="Dorje P."/>
            <person name="Dorjee K."/>
            <person name="Dorris L."/>
            <person name="Duffey N."/>
            <person name="Dupes A."/>
            <person name="Elkins T."/>
            <person name="Engels R."/>
            <person name="Erickson J."/>
            <person name="Farina A."/>
            <person name="Faro S."/>
            <person name="Ferreira P."/>
            <person name="Fischer H."/>
            <person name="Fitzgerald M."/>
            <person name="Foley K."/>
            <person name="Gage D."/>
            <person name="Galagan J."/>
            <person name="Gearin G."/>
            <person name="Gnerre S."/>
            <person name="Gnirke A."/>
            <person name="Goyette A."/>
            <person name="Graham J."/>
            <person name="Grandbois E."/>
            <person name="Gyaltsen K."/>
            <person name="Hafez N."/>
            <person name="Hagopian D."/>
            <person name="Hagos B."/>
            <person name="Hall J."/>
            <person name="Hatcher B."/>
            <person name="Heller A."/>
            <person name="Higgins H."/>
            <person name="Honan T."/>
            <person name="Horn A."/>
            <person name="Houde N."/>
            <person name="Hughes L."/>
            <person name="Hulme W."/>
            <person name="Husby E."/>
            <person name="Iliev I."/>
            <person name="Jaffe D."/>
            <person name="Jones C."/>
            <person name="Kamal M."/>
            <person name="Kamat A."/>
            <person name="Kamvysselis M."/>
            <person name="Karlsson E."/>
            <person name="Kells C."/>
            <person name="Kieu A."/>
            <person name="Kisner P."/>
            <person name="Kodira C."/>
            <person name="Kulbokas E."/>
            <person name="Labutti K."/>
            <person name="Lama D."/>
            <person name="Landers T."/>
            <person name="Leger J."/>
            <person name="Levine S."/>
            <person name="Lewis D."/>
            <person name="Lewis T."/>
            <person name="Lindblad-toh K."/>
            <person name="Liu X."/>
            <person name="Lokyitsang T."/>
            <person name="Lokyitsang Y."/>
            <person name="Lucien O."/>
            <person name="Lui A."/>
            <person name="Ma L.J."/>
            <person name="Mabbitt R."/>
            <person name="Macdonald J."/>
            <person name="Maclean C."/>
            <person name="Major J."/>
            <person name="Manning J."/>
            <person name="Marabella R."/>
            <person name="Maru K."/>
            <person name="Matthews C."/>
            <person name="Mauceli E."/>
            <person name="Mccarthy M."/>
            <person name="Mcdonough S."/>
            <person name="Mcghee T."/>
            <person name="Meldrim J."/>
            <person name="Meneus L."/>
            <person name="Mesirov J."/>
            <person name="Mihalev A."/>
            <person name="Mihova T."/>
            <person name="Mikkelsen T."/>
            <person name="Mlenga V."/>
            <person name="Moru K."/>
            <person name="Mozes J."/>
            <person name="Mulrain L."/>
            <person name="Munson G."/>
            <person name="Naylor J."/>
            <person name="Newes C."/>
            <person name="Nguyen C."/>
            <person name="Nguyen N."/>
            <person name="Nguyen T."/>
            <person name="Nicol R."/>
            <person name="Nielsen C."/>
            <person name="Nizzari M."/>
            <person name="Norbu C."/>
            <person name="Norbu N."/>
            <person name="O'donnell P."/>
            <person name="Okoawo O."/>
            <person name="O'leary S."/>
            <person name="Omotosho B."/>
            <person name="O'neill K."/>
            <person name="Osman S."/>
            <person name="Parker S."/>
            <person name="Perrin D."/>
            <person name="Phunkhang P."/>
            <person name="Piqani B."/>
            <person name="Purcell S."/>
            <person name="Rachupka T."/>
            <person name="Ramasamy U."/>
            <person name="Rameau R."/>
            <person name="Ray V."/>
            <person name="Raymond C."/>
            <person name="Retta R."/>
            <person name="Richardson S."/>
            <person name="Rise C."/>
            <person name="Rodriguez J."/>
            <person name="Rogers J."/>
            <person name="Rogov P."/>
            <person name="Rutman M."/>
            <person name="Schupbach R."/>
            <person name="Seaman C."/>
            <person name="Settipalli S."/>
            <person name="Sharpe T."/>
            <person name="Sheridan J."/>
            <person name="Sherpa N."/>
            <person name="Shi J."/>
            <person name="Smirnov S."/>
            <person name="Smith C."/>
            <person name="Sougnez C."/>
            <person name="Spencer B."/>
            <person name="Stalker J."/>
            <person name="Stange-thomann N."/>
            <person name="Stavropoulos S."/>
            <person name="Stetson K."/>
            <person name="Stone C."/>
            <person name="Stone S."/>
            <person name="Stubbs M."/>
            <person name="Talamas J."/>
            <person name="Tchuinga P."/>
            <person name="Tenzing P."/>
            <person name="Tesfaye S."/>
            <person name="Theodore J."/>
            <person name="Thoulutsang Y."/>
            <person name="Topham K."/>
            <person name="Towey S."/>
            <person name="Tsamla T."/>
            <person name="Tsomo N."/>
            <person name="Vallee D."/>
            <person name="Vassiliev H."/>
            <person name="Venkataraman V."/>
            <person name="Vinson J."/>
            <person name="Vo A."/>
            <person name="Wade C."/>
            <person name="Wang S."/>
            <person name="Wangchuk T."/>
            <person name="Wangdi T."/>
            <person name="Whittaker C."/>
            <person name="Wilkinson J."/>
            <person name="Wu Y."/>
            <person name="Wyman D."/>
            <person name="Yadav S."/>
            <person name="Yang S."/>
            <person name="Yang X."/>
            <person name="Yeager S."/>
            <person name="Yee E."/>
            <person name="Young G."/>
            <person name="Zainoun J."/>
            <person name="Zembeck L."/>
            <person name="Zimmer A."/>
            <person name="Zody M."/>
            <person name="Lander E."/>
        </authorList>
    </citation>
    <scope>NUCLEOTIDE SEQUENCE [LARGE SCALE GENOMIC DNA]</scope>
</reference>
<evidence type="ECO:0000256" key="2">
    <source>
        <dbReference type="ARBA" id="ARBA00011958"/>
    </source>
</evidence>
<reference evidence="9" key="3">
    <citation type="submission" date="2025-09" db="UniProtKB">
        <authorList>
            <consortium name="Ensembl"/>
        </authorList>
    </citation>
    <scope>IDENTIFICATION</scope>
</reference>
<dbReference type="GO" id="GO:0009045">
    <property type="term" value="F:xylose isomerase activity"/>
    <property type="evidence" value="ECO:0007669"/>
    <property type="project" value="UniProtKB-EC"/>
</dbReference>
<dbReference type="GO" id="GO:0042732">
    <property type="term" value="P:D-xylose metabolic process"/>
    <property type="evidence" value="ECO:0007669"/>
    <property type="project" value="UniProtKB-KW"/>
</dbReference>
<dbReference type="OMA" id="IAYWHTF"/>
<dbReference type="InterPro" id="IPR013452">
    <property type="entry name" value="Xylose_isom_bac"/>
</dbReference>
<evidence type="ECO:0000256" key="7">
    <source>
        <dbReference type="ARBA" id="ARBA00033659"/>
    </source>
</evidence>
<dbReference type="STRING" id="51511.ENSCSAVP00000015340"/>
<keyword evidence="6 8" id="KW-0119">Carbohydrate metabolism</keyword>
<dbReference type="Proteomes" id="UP000007875">
    <property type="component" value="Unassembled WGS sequence"/>
</dbReference>
<evidence type="ECO:0000313" key="10">
    <source>
        <dbReference type="Proteomes" id="UP000007875"/>
    </source>
</evidence>
<dbReference type="InterPro" id="IPR036237">
    <property type="entry name" value="Xyl_isomerase-like_sf"/>
</dbReference>
<dbReference type="Gene3D" id="3.20.20.150">
    <property type="entry name" value="Divalent-metal-dependent TIM barrel enzymes"/>
    <property type="match status" value="1"/>
</dbReference>
<evidence type="ECO:0000256" key="3">
    <source>
        <dbReference type="ARBA" id="ARBA00022629"/>
    </source>
</evidence>
<evidence type="ECO:0000256" key="8">
    <source>
        <dbReference type="RuleBase" id="RU000609"/>
    </source>
</evidence>
<accession>H2ZCM4</accession>
<name>H2ZCM4_CIOSA</name>
<organism evidence="9 10">
    <name type="scientific">Ciona savignyi</name>
    <name type="common">Pacific transparent sea squirt</name>
    <dbReference type="NCBI Taxonomy" id="51511"/>
    <lineage>
        <taxon>Eukaryota</taxon>
        <taxon>Metazoa</taxon>
        <taxon>Chordata</taxon>
        <taxon>Tunicata</taxon>
        <taxon>Ascidiacea</taxon>
        <taxon>Phlebobranchia</taxon>
        <taxon>Cionidae</taxon>
        <taxon>Ciona</taxon>
    </lineage>
</organism>
<evidence type="ECO:0000256" key="4">
    <source>
        <dbReference type="ARBA" id="ARBA00022723"/>
    </source>
</evidence>
<evidence type="ECO:0000256" key="5">
    <source>
        <dbReference type="ARBA" id="ARBA00023235"/>
    </source>
</evidence>
<dbReference type="HOGENOM" id="CLU_037261_1_0_1"/>
<dbReference type="NCBIfam" id="NF003998">
    <property type="entry name" value="PRK05474.1"/>
    <property type="match status" value="1"/>
</dbReference>
<dbReference type="AlphaFoldDB" id="H2ZCM4"/>
<comment type="similarity">
    <text evidence="1 8">Belongs to the xylose isomerase family.</text>
</comment>
<dbReference type="PRINTS" id="PR00688">
    <property type="entry name" value="XYLOSISMRASE"/>
</dbReference>
<dbReference type="Ensembl" id="ENSCSAVT00000015516.1">
    <property type="protein sequence ID" value="ENSCSAVP00000015340.1"/>
    <property type="gene ID" value="ENSCSAVG00000009003.1"/>
</dbReference>
<dbReference type="HAMAP" id="MF_00455">
    <property type="entry name" value="Xylose_isom_A"/>
    <property type="match status" value="1"/>
</dbReference>
<dbReference type="InterPro" id="IPR001998">
    <property type="entry name" value="Xylose_isomerase"/>
</dbReference>
<proteinExistence type="inferred from homology"/>
<dbReference type="PANTHER" id="PTHR48408">
    <property type="match status" value="1"/>
</dbReference>